<keyword evidence="2" id="KW-1133">Transmembrane helix</keyword>
<comment type="caution">
    <text evidence="4">The sequence shown here is derived from an EMBL/GenBank/DDBJ whole genome shotgun (WGS) entry which is preliminary data.</text>
</comment>
<dbReference type="Proteomes" id="UP000238650">
    <property type="component" value="Unassembled WGS sequence"/>
</dbReference>
<evidence type="ECO:0000313" key="4">
    <source>
        <dbReference type="EMBL" id="PRI10312.1"/>
    </source>
</evidence>
<evidence type="ECO:0000259" key="3">
    <source>
        <dbReference type="Pfam" id="PF13462"/>
    </source>
</evidence>
<evidence type="ECO:0000256" key="1">
    <source>
        <dbReference type="SAM" id="MobiDB-lite"/>
    </source>
</evidence>
<dbReference type="SUPFAM" id="SSF52833">
    <property type="entry name" value="Thioredoxin-like"/>
    <property type="match status" value="1"/>
</dbReference>
<dbReference type="InterPro" id="IPR036249">
    <property type="entry name" value="Thioredoxin-like_sf"/>
</dbReference>
<reference evidence="4 5" key="1">
    <citation type="journal article" date="2017" name="New Microbes New Infect">
        <title>Genome sequence of 'Leucobacter massiliensis' sp. nov. isolated from human pharynx after travel to the 2014 Hajj.</title>
        <authorList>
            <person name="Leangapichart T."/>
            <person name="Gautret P."/>
            <person name="Nguyen T.T."/>
            <person name="Armstrong N."/>
            <person name="Rolain J.M."/>
        </authorList>
    </citation>
    <scope>NUCLEOTIDE SEQUENCE [LARGE SCALE GENOMIC DNA]</scope>
    <source>
        <strain evidence="4 5">122RC15</strain>
    </source>
</reference>
<gene>
    <name evidence="4" type="ORF">B4915_13080</name>
</gene>
<keyword evidence="2" id="KW-0812">Transmembrane</keyword>
<dbReference type="CDD" id="cd02972">
    <property type="entry name" value="DsbA_family"/>
    <property type="match status" value="1"/>
</dbReference>
<dbReference type="EMBL" id="MWZD01000022">
    <property type="protein sequence ID" value="PRI10312.1"/>
    <property type="molecule type" value="Genomic_DNA"/>
</dbReference>
<dbReference type="Gene3D" id="3.40.30.10">
    <property type="entry name" value="Glutaredoxin"/>
    <property type="match status" value="1"/>
</dbReference>
<dbReference type="AlphaFoldDB" id="A0A2S9QL57"/>
<feature type="domain" description="Thioredoxin-like fold" evidence="3">
    <location>
        <begin position="218"/>
        <end position="376"/>
    </location>
</feature>
<dbReference type="Pfam" id="PF13462">
    <property type="entry name" value="Thioredoxin_4"/>
    <property type="match status" value="1"/>
</dbReference>
<feature type="transmembrane region" description="Helical" evidence="2">
    <location>
        <begin position="118"/>
        <end position="139"/>
    </location>
</feature>
<evidence type="ECO:0000256" key="2">
    <source>
        <dbReference type="SAM" id="Phobius"/>
    </source>
</evidence>
<protein>
    <recommendedName>
        <fullName evidence="3">Thioredoxin-like fold domain-containing protein</fullName>
    </recommendedName>
</protein>
<accession>A0A2S9QL57</accession>
<feature type="transmembrane region" description="Helical" evidence="2">
    <location>
        <begin position="60"/>
        <end position="81"/>
    </location>
</feature>
<proteinExistence type="predicted"/>
<feature type="transmembrane region" description="Helical" evidence="2">
    <location>
        <begin position="87"/>
        <end position="106"/>
    </location>
</feature>
<keyword evidence="2" id="KW-0472">Membrane</keyword>
<keyword evidence="5" id="KW-1185">Reference proteome</keyword>
<name>A0A2S9QL57_9MICO</name>
<dbReference type="InterPro" id="IPR012336">
    <property type="entry name" value="Thioredoxin-like_fold"/>
</dbReference>
<organism evidence="4 5">
    <name type="scientific">Leucobacter massiliensis</name>
    <dbReference type="NCBI Taxonomy" id="1686285"/>
    <lineage>
        <taxon>Bacteria</taxon>
        <taxon>Bacillati</taxon>
        <taxon>Actinomycetota</taxon>
        <taxon>Actinomycetes</taxon>
        <taxon>Micrococcales</taxon>
        <taxon>Microbacteriaceae</taxon>
        <taxon>Leucobacter</taxon>
    </lineage>
</organism>
<feature type="region of interest" description="Disordered" evidence="1">
    <location>
        <begin position="146"/>
        <end position="168"/>
    </location>
</feature>
<evidence type="ECO:0000313" key="5">
    <source>
        <dbReference type="Proteomes" id="UP000238650"/>
    </source>
</evidence>
<sequence length="400" mass="40293">MLCPRGGGAGVARGVSLLHISPIRAGRVSERMDPMSAPQHPFSPPPHPYANGSARPGRGLAITAMALGLLALLTALVGVFYAPPVTAVGAALGLVAVVLGIVALVLRQRRAPSVTGLAGGGAAMLVAAVAGAMAFASLATPFSELAPTAAPPGQDAEDGGSGGEGAPAVAWPANMSTGGLVFTGDGDGGIELLRSDAPHDNALPEPREASELGQGALVRVYLDYRCPFCGEFERENAQTLADAVASGAAAVELTPLTFLDRVSPDAYSSRAAGAMACVADQQPDAAWDAHAALLDPAFQPAESQAGHDDDALLAELDRATGGLGEGVRSCVEERRFTGFATALNDWVFANPVPHAADPSLTVTGTPLVLVDGVPYTGAPGDGAAFRAFLDAQGVQLPAGS</sequence>